<keyword evidence="4" id="KW-1185">Reference proteome</keyword>
<dbReference type="InterPro" id="IPR031345">
    <property type="entry name" value="T9SS_Plug_N"/>
</dbReference>
<proteinExistence type="predicted"/>
<comment type="caution">
    <text evidence="3">The sequence shown here is derived from an EMBL/GenBank/DDBJ whole genome shotgun (WGS) entry which is preliminary data.</text>
</comment>
<evidence type="ECO:0000259" key="2">
    <source>
        <dbReference type="Pfam" id="PF17116"/>
    </source>
</evidence>
<reference evidence="3 4" key="1">
    <citation type="submission" date="2020-08" db="EMBL/GenBank/DDBJ databases">
        <title>Genomic Encyclopedia of Type Strains, Phase IV (KMG-IV): sequencing the most valuable type-strain genomes for metagenomic binning, comparative biology and taxonomic classification.</title>
        <authorList>
            <person name="Goeker M."/>
        </authorList>
    </citation>
    <scope>NUCLEOTIDE SEQUENCE [LARGE SCALE GENOMIC DNA]</scope>
    <source>
        <strain evidence="3 4">DSM 17976</strain>
    </source>
</reference>
<dbReference type="RefSeq" id="WP_183978691.1">
    <property type="nucleotide sequence ID" value="NZ_JACIBY010000014.1"/>
</dbReference>
<evidence type="ECO:0000313" key="4">
    <source>
        <dbReference type="Proteomes" id="UP000541352"/>
    </source>
</evidence>
<feature type="domain" description="Type 9 secretion system plug protein N-terminal" evidence="2">
    <location>
        <begin position="36"/>
        <end position="164"/>
    </location>
</feature>
<feature type="chain" id="PRO_5030999084" description="Type 9 secretion system plug protein N-terminal domain-containing protein" evidence="1">
    <location>
        <begin position="20"/>
        <end position="429"/>
    </location>
</feature>
<evidence type="ECO:0000256" key="1">
    <source>
        <dbReference type="SAM" id="SignalP"/>
    </source>
</evidence>
<protein>
    <recommendedName>
        <fullName evidence="2">Type 9 secretion system plug protein N-terminal domain-containing protein</fullName>
    </recommendedName>
</protein>
<gene>
    <name evidence="3" type="ORF">FHS57_005209</name>
</gene>
<name>A0A7W5ZPF2_9BACT</name>
<dbReference type="AlphaFoldDB" id="A0A7W5ZPF2"/>
<accession>A0A7W5ZPF2</accession>
<dbReference type="Proteomes" id="UP000541352">
    <property type="component" value="Unassembled WGS sequence"/>
</dbReference>
<evidence type="ECO:0000313" key="3">
    <source>
        <dbReference type="EMBL" id="MBB3841188.1"/>
    </source>
</evidence>
<sequence>MARYLITLMCWGWMCSALAQKLPPIQYEDRTNEITIKTVAIYPAPNNIQDPARTTYSPVVNVESTNPLIVEFDDLKARYRTLRYRIFHCNADWTSSGLNDIEFTYEYNDYPINTYQASFNTKIPYYHYTFEVPRLKLSGNYVVAVYEDSRPAKVIFTRRFMVYQSKVSVFAQVRMSSGIAEQRTHQQIDFDVDYRGYEILSPQEDLKVVIRQNYRWNKMITNLRPTNVRIFDQKLEYRPFDLSNNMLGGNEFRWFDTRISRGVGMSVDDIQQLPDQTIAHLRVDQSRVGGGATFQAQDFNGQYIVLNRDAANSTNEADYINTVFTLQSPPYPNAQVYVGGAYNVWQLEDANRMTYNATKNVYEASILIKQGIVNYYYLAVGADGKINDTAFEGSYSSTSNDYEIFIYHRPPAARADQLIGYRLVEFGRR</sequence>
<keyword evidence="1" id="KW-0732">Signal</keyword>
<dbReference type="Pfam" id="PF17116">
    <property type="entry name" value="T9SS_plug_1st"/>
    <property type="match status" value="1"/>
</dbReference>
<dbReference type="EMBL" id="JACIBY010000014">
    <property type="protein sequence ID" value="MBB3841188.1"/>
    <property type="molecule type" value="Genomic_DNA"/>
</dbReference>
<organism evidence="3 4">
    <name type="scientific">Runella defluvii</name>
    <dbReference type="NCBI Taxonomy" id="370973"/>
    <lineage>
        <taxon>Bacteria</taxon>
        <taxon>Pseudomonadati</taxon>
        <taxon>Bacteroidota</taxon>
        <taxon>Cytophagia</taxon>
        <taxon>Cytophagales</taxon>
        <taxon>Spirosomataceae</taxon>
        <taxon>Runella</taxon>
    </lineage>
</organism>
<feature type="signal peptide" evidence="1">
    <location>
        <begin position="1"/>
        <end position="19"/>
    </location>
</feature>